<dbReference type="GO" id="GO:0005886">
    <property type="term" value="C:plasma membrane"/>
    <property type="evidence" value="ECO:0007669"/>
    <property type="project" value="UniProtKB-SubCell"/>
</dbReference>
<dbReference type="EMBL" id="JANBPY010001050">
    <property type="protein sequence ID" value="KAJ1961893.1"/>
    <property type="molecule type" value="Genomic_DNA"/>
</dbReference>
<evidence type="ECO:0000256" key="7">
    <source>
        <dbReference type="ARBA" id="ARBA00023136"/>
    </source>
</evidence>
<evidence type="ECO:0000313" key="11">
    <source>
        <dbReference type="Proteomes" id="UP001150925"/>
    </source>
</evidence>
<evidence type="ECO:0000256" key="4">
    <source>
        <dbReference type="ARBA" id="ARBA00022692"/>
    </source>
</evidence>
<keyword evidence="11" id="KW-1185">Reference proteome</keyword>
<sequence length="477" mass="53645">MGVKVIKVDSKYPDALRVKGAIIKDIVPVVLFVTLFAVLIVCLHLYAKRDMSLDIIVLTVLSTVVSLLISLRTNSAYDRFWEARKLWSQLTFNIRNMSRGVWVLVSTQRTLQDNCYCSELQLKRAVIGMMVALCYATKDQLSGVPKSMDKIYQLMDHVPGFRDQVNRTGHKREVAEAHYQQQFQRQSMMSRRSRQSAKSPFDQSSVHAPGFFKRLGAWFVMAFRAQWLHKGVTSTQTIRRRDRFPKPNIPNIIATHLSVYILHLFQKEYIQGAMASNMQTNLNAIMEGFTQLERIQCTPIPLAYAIHLHQTTWILLLTLPFQLVPTFGWVAVPVVTMAAFTLFGILKIGEQIENPFNGDENDLPLDLFCEIIESELDGISSIPFAFRSNHWVPVKTLIKDHPKESDEEEDAQSMRSQKLDEKATTPGDGLRLEIGERTGILDQSSPSSASLTKRTPTSAKSKKGGGGGGSGHGFGAD</sequence>
<keyword evidence="2" id="KW-0813">Transport</keyword>
<accession>A0A9W8E2N6</accession>
<evidence type="ECO:0000256" key="1">
    <source>
        <dbReference type="ARBA" id="ARBA00004651"/>
    </source>
</evidence>
<evidence type="ECO:0000256" key="9">
    <source>
        <dbReference type="SAM" id="Phobius"/>
    </source>
</evidence>
<name>A0A9W8E2N6_9FUNG</name>
<feature type="transmembrane region" description="Helical" evidence="9">
    <location>
        <begin position="26"/>
        <end position="47"/>
    </location>
</feature>
<gene>
    <name evidence="10" type="ORF">IWQ62_003710</name>
</gene>
<dbReference type="InterPro" id="IPR044669">
    <property type="entry name" value="YneE/VCCN1/2-like"/>
</dbReference>
<keyword evidence="3" id="KW-1003">Cell membrane</keyword>
<feature type="compositionally biased region" description="Polar residues" evidence="8">
    <location>
        <begin position="441"/>
        <end position="457"/>
    </location>
</feature>
<evidence type="ECO:0000256" key="2">
    <source>
        <dbReference type="ARBA" id="ARBA00022448"/>
    </source>
</evidence>
<keyword evidence="4 9" id="KW-0812">Transmembrane</keyword>
<organism evidence="10 11">
    <name type="scientific">Dispira parvispora</name>
    <dbReference type="NCBI Taxonomy" id="1520584"/>
    <lineage>
        <taxon>Eukaryota</taxon>
        <taxon>Fungi</taxon>
        <taxon>Fungi incertae sedis</taxon>
        <taxon>Zoopagomycota</taxon>
        <taxon>Kickxellomycotina</taxon>
        <taxon>Dimargaritomycetes</taxon>
        <taxon>Dimargaritales</taxon>
        <taxon>Dimargaritaceae</taxon>
        <taxon>Dispira</taxon>
    </lineage>
</organism>
<evidence type="ECO:0000313" key="10">
    <source>
        <dbReference type="EMBL" id="KAJ1961893.1"/>
    </source>
</evidence>
<dbReference type="GO" id="GO:0005254">
    <property type="term" value="F:chloride channel activity"/>
    <property type="evidence" value="ECO:0007669"/>
    <property type="project" value="InterPro"/>
</dbReference>
<proteinExistence type="predicted"/>
<keyword evidence="6" id="KW-0406">Ion transport</keyword>
<evidence type="ECO:0000256" key="3">
    <source>
        <dbReference type="ARBA" id="ARBA00022475"/>
    </source>
</evidence>
<comment type="subcellular location">
    <subcellularLocation>
        <location evidence="1">Cell membrane</location>
        <topology evidence="1">Multi-pass membrane protein</topology>
    </subcellularLocation>
</comment>
<keyword evidence="5 9" id="KW-1133">Transmembrane helix</keyword>
<protein>
    <submittedName>
        <fullName evidence="10">Uncharacterized protein</fullName>
    </submittedName>
</protein>
<dbReference type="PANTHER" id="PTHR33281:SF19">
    <property type="entry name" value="VOLTAGE-DEPENDENT ANION CHANNEL-FORMING PROTEIN YNEE"/>
    <property type="match status" value="1"/>
</dbReference>
<comment type="caution">
    <text evidence="10">The sequence shown here is derived from an EMBL/GenBank/DDBJ whole genome shotgun (WGS) entry which is preliminary data.</text>
</comment>
<reference evidence="10" key="1">
    <citation type="submission" date="2022-07" db="EMBL/GenBank/DDBJ databases">
        <title>Phylogenomic reconstructions and comparative analyses of Kickxellomycotina fungi.</title>
        <authorList>
            <person name="Reynolds N.K."/>
            <person name="Stajich J.E."/>
            <person name="Barry K."/>
            <person name="Grigoriev I.V."/>
            <person name="Crous P."/>
            <person name="Smith M.E."/>
        </authorList>
    </citation>
    <scope>NUCLEOTIDE SEQUENCE</scope>
    <source>
        <strain evidence="10">RSA 1196</strain>
    </source>
</reference>
<dbReference type="PANTHER" id="PTHR33281">
    <property type="entry name" value="UPF0187 PROTEIN YNEE"/>
    <property type="match status" value="1"/>
</dbReference>
<feature type="region of interest" description="Disordered" evidence="8">
    <location>
        <begin position="400"/>
        <end position="477"/>
    </location>
</feature>
<dbReference type="Pfam" id="PF25539">
    <property type="entry name" value="Bestrophin_2"/>
    <property type="match status" value="2"/>
</dbReference>
<feature type="transmembrane region" description="Helical" evidence="9">
    <location>
        <begin position="53"/>
        <end position="71"/>
    </location>
</feature>
<dbReference type="OrthoDB" id="1368at2759"/>
<keyword evidence="7 9" id="KW-0472">Membrane</keyword>
<dbReference type="AlphaFoldDB" id="A0A9W8E2N6"/>
<evidence type="ECO:0000256" key="6">
    <source>
        <dbReference type="ARBA" id="ARBA00023065"/>
    </source>
</evidence>
<evidence type="ECO:0000256" key="8">
    <source>
        <dbReference type="SAM" id="MobiDB-lite"/>
    </source>
</evidence>
<feature type="compositionally biased region" description="Gly residues" evidence="8">
    <location>
        <begin position="464"/>
        <end position="477"/>
    </location>
</feature>
<evidence type="ECO:0000256" key="5">
    <source>
        <dbReference type="ARBA" id="ARBA00022989"/>
    </source>
</evidence>
<dbReference type="Proteomes" id="UP001150925">
    <property type="component" value="Unassembled WGS sequence"/>
</dbReference>